<accession>A0A8U0HZS6</accession>
<dbReference type="GeneID" id="72187524"/>
<dbReference type="SUPFAM" id="SSF46785">
    <property type="entry name" value="Winged helix' DNA-binding domain"/>
    <property type="match status" value="1"/>
</dbReference>
<reference evidence="5 6" key="1">
    <citation type="submission" date="2022-04" db="EMBL/GenBank/DDBJ databases">
        <title>Diverse halophilic archaea isolated from saline environments.</title>
        <authorList>
            <person name="Cui H.-L."/>
        </authorList>
    </citation>
    <scope>NUCLEOTIDE SEQUENCE [LARGE SCALE GENOMIC DNA]</scope>
    <source>
        <strain evidence="5 6">XZYJT49</strain>
        <plasmid evidence="5 6">unnamed1</plasmid>
    </source>
</reference>
<dbReference type="PANTHER" id="PTHR43413">
    <property type="entry name" value="TRANSCRIPTIONAL REGULATOR, ASNC FAMILY"/>
    <property type="match status" value="1"/>
</dbReference>
<dbReference type="Gene3D" id="1.10.10.10">
    <property type="entry name" value="Winged helix-like DNA-binding domain superfamily/Winged helix DNA-binding domain"/>
    <property type="match status" value="1"/>
</dbReference>
<organism evidence="5 6">
    <name type="scientific">Halorussus limi</name>
    <dbReference type="NCBI Taxonomy" id="2938695"/>
    <lineage>
        <taxon>Archaea</taxon>
        <taxon>Methanobacteriati</taxon>
        <taxon>Methanobacteriota</taxon>
        <taxon>Stenosarchaea group</taxon>
        <taxon>Halobacteria</taxon>
        <taxon>Halobacteriales</taxon>
        <taxon>Haladaptataceae</taxon>
        <taxon>Halorussus</taxon>
    </lineage>
</organism>
<dbReference type="PROSITE" id="PS00519">
    <property type="entry name" value="HTH_ASNC_1"/>
    <property type="match status" value="1"/>
</dbReference>
<dbReference type="Proteomes" id="UP000830729">
    <property type="component" value="Plasmid unnamed1"/>
</dbReference>
<dbReference type="PANTHER" id="PTHR43413:SF4">
    <property type="entry name" value="HTH-TYPE TRANSCRIPTIONAL REGULATOR LYSM"/>
    <property type="match status" value="1"/>
</dbReference>
<evidence type="ECO:0000313" key="5">
    <source>
        <dbReference type="EMBL" id="UPV76438.1"/>
    </source>
</evidence>
<dbReference type="InterPro" id="IPR050684">
    <property type="entry name" value="HTH-Siroheme_Decarb"/>
</dbReference>
<dbReference type="InterPro" id="IPR011991">
    <property type="entry name" value="ArsR-like_HTH"/>
</dbReference>
<gene>
    <name evidence="5" type="ORF">M0R89_19955</name>
</gene>
<dbReference type="InterPro" id="IPR019888">
    <property type="entry name" value="Tscrpt_reg_AsnC-like"/>
</dbReference>
<keyword evidence="3" id="KW-0804">Transcription</keyword>
<dbReference type="PROSITE" id="PS50956">
    <property type="entry name" value="HTH_ASNC_2"/>
    <property type="match status" value="1"/>
</dbReference>
<dbReference type="InterPro" id="IPR036390">
    <property type="entry name" value="WH_DNA-bd_sf"/>
</dbReference>
<dbReference type="Pfam" id="PF24273">
    <property type="entry name" value="TRASH_HVO_1752_C"/>
    <property type="match status" value="1"/>
</dbReference>
<keyword evidence="6" id="KW-1185">Reference proteome</keyword>
<dbReference type="InterPro" id="IPR000485">
    <property type="entry name" value="AsnC-type_HTH_dom"/>
</dbReference>
<feature type="domain" description="HTH asnC-type" evidence="4">
    <location>
        <begin position="4"/>
        <end position="67"/>
    </location>
</feature>
<proteinExistence type="predicted"/>
<dbReference type="EMBL" id="CP096660">
    <property type="protein sequence ID" value="UPV76438.1"/>
    <property type="molecule type" value="Genomic_DNA"/>
</dbReference>
<keyword evidence="2" id="KW-0238">DNA-binding</keyword>
<evidence type="ECO:0000313" key="6">
    <source>
        <dbReference type="Proteomes" id="UP000830729"/>
    </source>
</evidence>
<dbReference type="InterPro" id="IPR011017">
    <property type="entry name" value="TRASH_dom"/>
</dbReference>
<keyword evidence="5" id="KW-0614">Plasmid</keyword>
<dbReference type="RefSeq" id="WP_248652471.1">
    <property type="nucleotide sequence ID" value="NZ_CP096660.1"/>
</dbReference>
<name>A0A8U0HZS6_9EURY</name>
<keyword evidence="1" id="KW-0805">Transcription regulation</keyword>
<dbReference type="SMART" id="SM00344">
    <property type="entry name" value="HTH_ASNC"/>
    <property type="match status" value="1"/>
</dbReference>
<dbReference type="Pfam" id="PF13404">
    <property type="entry name" value="HTH_AsnC-type"/>
    <property type="match status" value="1"/>
</dbReference>
<dbReference type="KEGG" id="halx:M0R89_19955"/>
<dbReference type="GO" id="GO:0043565">
    <property type="term" value="F:sequence-specific DNA binding"/>
    <property type="evidence" value="ECO:0007669"/>
    <property type="project" value="InterPro"/>
</dbReference>
<protein>
    <submittedName>
        <fullName evidence="5">AsnC family transcriptional regulator</fullName>
    </submittedName>
</protein>
<dbReference type="InterPro" id="IPR056526">
    <property type="entry name" value="TRASH_HVO_1752"/>
</dbReference>
<dbReference type="InterPro" id="IPR019885">
    <property type="entry name" value="Tscrpt_reg_HTH_AsnC-type_CS"/>
</dbReference>
<evidence type="ECO:0000256" key="3">
    <source>
        <dbReference type="ARBA" id="ARBA00023163"/>
    </source>
</evidence>
<dbReference type="AlphaFoldDB" id="A0A8U0HZS6"/>
<evidence type="ECO:0000256" key="1">
    <source>
        <dbReference type="ARBA" id="ARBA00023015"/>
    </source>
</evidence>
<evidence type="ECO:0000259" key="4">
    <source>
        <dbReference type="PROSITE" id="PS50956"/>
    </source>
</evidence>
<dbReference type="PRINTS" id="PR00033">
    <property type="entry name" value="HTHASNC"/>
</dbReference>
<dbReference type="CDD" id="cd00090">
    <property type="entry name" value="HTH_ARSR"/>
    <property type="match status" value="1"/>
</dbReference>
<dbReference type="SMART" id="SM00746">
    <property type="entry name" value="TRASH"/>
    <property type="match status" value="1"/>
</dbReference>
<dbReference type="InterPro" id="IPR036388">
    <property type="entry name" value="WH-like_DNA-bd_sf"/>
</dbReference>
<evidence type="ECO:0000256" key="2">
    <source>
        <dbReference type="ARBA" id="ARBA00023125"/>
    </source>
</evidence>
<sequence length="196" mass="21772">MRELDETDLEILQLLVADARRPYKEIADAVNLSPPTVSDRIDRLRELGVVERFTVDLDRSLLSDGVAVLVDLHAEPGRVSAVRGGVEDIDGVEHVFVTADGHVVFHARLQDGAVEPLLAEVLDTDDIREYDVRLLADSAWHPDPRAVEFALECDECGNSVTSEGESARIDGDLYQFCCSSCKSRFEEQYEELKEAA</sequence>
<geneLocation type="plasmid" evidence="5 6">
    <name>unnamed1</name>
</geneLocation>